<dbReference type="OrthoDB" id="2919105at2759"/>
<organism evidence="18 19">
    <name type="scientific">Brassicogethes aeneus</name>
    <name type="common">Rape pollen beetle</name>
    <name type="synonym">Meligethes aeneus</name>
    <dbReference type="NCBI Taxonomy" id="1431903"/>
    <lineage>
        <taxon>Eukaryota</taxon>
        <taxon>Metazoa</taxon>
        <taxon>Ecdysozoa</taxon>
        <taxon>Arthropoda</taxon>
        <taxon>Hexapoda</taxon>
        <taxon>Insecta</taxon>
        <taxon>Pterygota</taxon>
        <taxon>Neoptera</taxon>
        <taxon>Endopterygota</taxon>
        <taxon>Coleoptera</taxon>
        <taxon>Polyphaga</taxon>
        <taxon>Cucujiformia</taxon>
        <taxon>Nitidulidae</taxon>
        <taxon>Meligethinae</taxon>
        <taxon>Brassicogethes</taxon>
    </lineage>
</organism>
<comment type="catalytic activity">
    <reaction evidence="11">
        <text>N(6)-decanoyl-L-lysyl-[protein] + NAD(+) + H2O = 2''-O-decanoyl-ADP-D-ribose + nicotinamide + L-lysyl-[protein]</text>
        <dbReference type="Rhea" id="RHEA:70631"/>
        <dbReference type="Rhea" id="RHEA-COMP:9752"/>
        <dbReference type="Rhea" id="RHEA-COMP:17932"/>
        <dbReference type="ChEBI" id="CHEBI:15377"/>
        <dbReference type="ChEBI" id="CHEBI:17154"/>
        <dbReference type="ChEBI" id="CHEBI:29969"/>
        <dbReference type="ChEBI" id="CHEBI:57540"/>
        <dbReference type="ChEBI" id="CHEBI:143222"/>
        <dbReference type="ChEBI" id="CHEBI:189688"/>
    </reaction>
    <physiologicalReaction direction="left-to-right" evidence="11">
        <dbReference type="Rhea" id="RHEA:70632"/>
    </physiologicalReaction>
</comment>
<feature type="compositionally biased region" description="Basic and acidic residues" evidence="16">
    <location>
        <begin position="383"/>
        <end position="411"/>
    </location>
</feature>
<evidence type="ECO:0000259" key="17">
    <source>
        <dbReference type="PROSITE" id="PS50305"/>
    </source>
</evidence>
<evidence type="ECO:0000256" key="4">
    <source>
        <dbReference type="ARBA" id="ARBA00022679"/>
    </source>
</evidence>
<evidence type="ECO:0000256" key="12">
    <source>
        <dbReference type="ARBA" id="ARBA00051105"/>
    </source>
</evidence>
<dbReference type="EMBL" id="OV121132">
    <property type="protein sequence ID" value="CAH0546025.1"/>
    <property type="molecule type" value="Genomic_DNA"/>
</dbReference>
<proteinExistence type="inferred from homology"/>
<dbReference type="GO" id="GO:0097372">
    <property type="term" value="F:histone H3K18 deacetylase activity, NAD-dependent"/>
    <property type="evidence" value="ECO:0007669"/>
    <property type="project" value="TreeGrafter"/>
</dbReference>
<accession>A0A9P0F8R8</accession>
<keyword evidence="3" id="KW-0597">Phosphoprotein</keyword>
<dbReference type="PANTHER" id="PTHR11085:SF1">
    <property type="entry name" value="NAD-DEPENDENT PROTEIN DEACETYLASE SIRTUIN-7"/>
    <property type="match status" value="1"/>
</dbReference>
<comment type="catalytic activity">
    <reaction evidence="14">
        <text>N(6)-glutaryl-L-lysyl-[protein] + NAD(+) + H2O = 2''-O-glutaryl-ADP-D-ribose + nicotinamide + L-lysyl-[protein]</text>
        <dbReference type="Rhea" id="RHEA:47664"/>
        <dbReference type="Rhea" id="RHEA-COMP:9752"/>
        <dbReference type="Rhea" id="RHEA-COMP:11875"/>
        <dbReference type="ChEBI" id="CHEBI:15377"/>
        <dbReference type="ChEBI" id="CHEBI:17154"/>
        <dbReference type="ChEBI" id="CHEBI:29969"/>
        <dbReference type="ChEBI" id="CHEBI:57540"/>
        <dbReference type="ChEBI" id="CHEBI:87828"/>
        <dbReference type="ChEBI" id="CHEBI:87829"/>
    </reaction>
    <physiologicalReaction direction="left-to-right" evidence="14">
        <dbReference type="Rhea" id="RHEA:47665"/>
    </physiologicalReaction>
</comment>
<evidence type="ECO:0000256" key="5">
    <source>
        <dbReference type="ARBA" id="ARBA00022723"/>
    </source>
</evidence>
<evidence type="ECO:0000256" key="14">
    <source>
        <dbReference type="ARBA" id="ARBA00052763"/>
    </source>
</evidence>
<feature type="compositionally biased region" description="Polar residues" evidence="16">
    <location>
        <begin position="423"/>
        <end position="433"/>
    </location>
</feature>
<protein>
    <recommendedName>
        <fullName evidence="2">protein acetyllysine N-acetyltransferase</fullName>
        <ecNumber evidence="2">2.3.1.286</ecNumber>
    </recommendedName>
    <alternativeName>
        <fullName evidence="10">Regulatory protein SIR2 homolog 7</fullName>
    </alternativeName>
    <alternativeName>
        <fullName evidence="9">SIR2-like protein 7</fullName>
    </alternativeName>
</protein>
<dbReference type="FunFam" id="3.40.50.1220:FF:000038">
    <property type="entry name" value="NAD-dependent protein deacetylase sirtuin-6 isoform X2"/>
    <property type="match status" value="1"/>
</dbReference>
<evidence type="ECO:0000256" key="2">
    <source>
        <dbReference type="ARBA" id="ARBA00012928"/>
    </source>
</evidence>
<evidence type="ECO:0000256" key="15">
    <source>
        <dbReference type="PROSITE-ProRule" id="PRU00236"/>
    </source>
</evidence>
<keyword evidence="4" id="KW-0808">Transferase</keyword>
<dbReference type="SUPFAM" id="SSF52467">
    <property type="entry name" value="DHS-like NAD/FAD-binding domain"/>
    <property type="match status" value="1"/>
</dbReference>
<comment type="catalytic activity">
    <reaction evidence="12">
        <text>N(6)-succinyl-L-lysyl-[protein] + NAD(+) + H2O = 2''-O-succinyl-ADP-D-ribose + nicotinamide + L-lysyl-[protein]</text>
        <dbReference type="Rhea" id="RHEA:47668"/>
        <dbReference type="Rhea" id="RHEA-COMP:9752"/>
        <dbReference type="Rhea" id="RHEA-COMP:11877"/>
        <dbReference type="ChEBI" id="CHEBI:15377"/>
        <dbReference type="ChEBI" id="CHEBI:17154"/>
        <dbReference type="ChEBI" id="CHEBI:29969"/>
        <dbReference type="ChEBI" id="CHEBI:57540"/>
        <dbReference type="ChEBI" id="CHEBI:87830"/>
        <dbReference type="ChEBI" id="CHEBI:87832"/>
    </reaction>
    <physiologicalReaction direction="left-to-right" evidence="12">
        <dbReference type="Rhea" id="RHEA:47669"/>
    </physiologicalReaction>
</comment>
<dbReference type="CDD" id="cd01410">
    <property type="entry name" value="SIRT7"/>
    <property type="match status" value="1"/>
</dbReference>
<gene>
    <name evidence="18" type="ORF">MELIAE_LOCUS284</name>
</gene>
<dbReference type="InterPro" id="IPR029035">
    <property type="entry name" value="DHS-like_NAD/FAD-binding_dom"/>
</dbReference>
<keyword evidence="6 15" id="KW-0862">Zinc</keyword>
<evidence type="ECO:0000256" key="9">
    <source>
        <dbReference type="ARBA" id="ARBA00041832"/>
    </source>
</evidence>
<evidence type="ECO:0000256" key="11">
    <source>
        <dbReference type="ARBA" id="ARBA00050237"/>
    </source>
</evidence>
<dbReference type="GO" id="GO:0046872">
    <property type="term" value="F:metal ion binding"/>
    <property type="evidence" value="ECO:0007669"/>
    <property type="project" value="UniProtKB-KW"/>
</dbReference>
<dbReference type="InterPro" id="IPR003000">
    <property type="entry name" value="Sirtuin"/>
</dbReference>
<sequence length="633" mass="72000">MENEDDNNVDTSEFEEIEELSSKRYRLPRKQKITSKKVCAKEERNASIKKISIILQKPLQERSFEETEVLKGCSVEVEEAQERLRKRTEAKRRLEEIEDPEEELRYKCQILAQAIAQSQHLVVYTGAGISTAAEIPDYRGPNGIWTRLQKGKDIGDHDLTLAKPTFTHMALSELYKRKILKYVVSQNCDGLHLRSGLPRTALSEVHGNMYIEVCKACKPHREYLRLFDVTENTARFSHKTYRKCYECNSALVDSIVHFGERGSLAWPLNWSGACKNAKSATTILCLGSSLKVLKKYPWLWQMDKPAKRRPNLYIVNLQWTPKDDCANVKIHGKCDEVMKLVMQMLGVNVAAYDEAKDPIFAHATDLDDLELHTTTQPQLKSTKMKEKSDDVKLESVDKEDKDCPKSNKDLSEPVNSPAPACDNSKSSYSNNSPARLPSAAKLTNNSSSFSIDSLLTGPAANNTILLNNLPPQQQVAPNSYLTNNFNAALLLHRQIFGGYTDFLLYPYQTSFLYPGLHSIINPVPLFREPETAAAKIEPSCAFCDGHFKSPVCLFYAKFDAKFGNKQLRYSKIECKNKPNVCVCCDYTTEEEEDVEEFNERDSKDDKDQIKSKIQAGWFGKGYKKYKRYKKKSI</sequence>
<feature type="domain" description="Deacetylase sirtuin-type" evidence="17">
    <location>
        <begin position="101"/>
        <end position="348"/>
    </location>
</feature>
<dbReference type="AlphaFoldDB" id="A0A9P0F8R8"/>
<dbReference type="Gene3D" id="2.20.28.200">
    <property type="match status" value="1"/>
</dbReference>
<evidence type="ECO:0000256" key="10">
    <source>
        <dbReference type="ARBA" id="ARBA00043038"/>
    </source>
</evidence>
<evidence type="ECO:0000256" key="1">
    <source>
        <dbReference type="ARBA" id="ARBA00001947"/>
    </source>
</evidence>
<keyword evidence="7" id="KW-0520">NAD</keyword>
<dbReference type="EC" id="2.3.1.286" evidence="2"/>
<keyword evidence="19" id="KW-1185">Reference proteome</keyword>
<keyword evidence="5 15" id="KW-0479">Metal-binding</keyword>
<evidence type="ECO:0000256" key="13">
    <source>
        <dbReference type="ARBA" id="ARBA00051399"/>
    </source>
</evidence>
<evidence type="ECO:0000256" key="16">
    <source>
        <dbReference type="SAM" id="MobiDB-lite"/>
    </source>
</evidence>
<reference evidence="18" key="1">
    <citation type="submission" date="2021-12" db="EMBL/GenBank/DDBJ databases">
        <authorList>
            <person name="King R."/>
        </authorList>
    </citation>
    <scope>NUCLEOTIDE SEQUENCE</scope>
</reference>
<dbReference type="Proteomes" id="UP001154078">
    <property type="component" value="Chromosome 1"/>
</dbReference>
<dbReference type="GO" id="GO:0035861">
    <property type="term" value="C:site of double-strand break"/>
    <property type="evidence" value="ECO:0007669"/>
    <property type="project" value="UniProtKB-ARBA"/>
</dbReference>
<comment type="cofactor">
    <cofactor evidence="1">
        <name>Zn(2+)</name>
        <dbReference type="ChEBI" id="CHEBI:29105"/>
    </cofactor>
</comment>
<dbReference type="Gene3D" id="3.40.50.1220">
    <property type="entry name" value="TPP-binding domain"/>
    <property type="match status" value="1"/>
</dbReference>
<evidence type="ECO:0000313" key="18">
    <source>
        <dbReference type="EMBL" id="CAH0546025.1"/>
    </source>
</evidence>
<dbReference type="GO" id="GO:0140861">
    <property type="term" value="P:DNA repair-dependent chromatin remodeling"/>
    <property type="evidence" value="ECO:0007669"/>
    <property type="project" value="UniProtKB-ARBA"/>
</dbReference>
<dbReference type="GO" id="GO:0010468">
    <property type="term" value="P:regulation of gene expression"/>
    <property type="evidence" value="ECO:0007669"/>
    <property type="project" value="UniProtKB-ARBA"/>
</dbReference>
<dbReference type="FunFam" id="2.20.28.200:FF:000002">
    <property type="entry name" value="NAD-dependent deacetylase sirtuin-7"/>
    <property type="match status" value="1"/>
</dbReference>
<comment type="catalytic activity">
    <reaction evidence="13">
        <text>N(6)-propanoyl-L-lysyl-[protein] + NAD(+) + H2O = 3''-O-propanoyl-ADP-D-ribose + nicotinamide + L-lysyl-[protein]</text>
        <dbReference type="Rhea" id="RHEA:23500"/>
        <dbReference type="Rhea" id="RHEA-COMP:9752"/>
        <dbReference type="Rhea" id="RHEA-COMP:13758"/>
        <dbReference type="ChEBI" id="CHEBI:15377"/>
        <dbReference type="ChEBI" id="CHEBI:17154"/>
        <dbReference type="ChEBI" id="CHEBI:29969"/>
        <dbReference type="ChEBI" id="CHEBI:57540"/>
        <dbReference type="ChEBI" id="CHEBI:138019"/>
        <dbReference type="ChEBI" id="CHEBI:145015"/>
    </reaction>
    <physiologicalReaction direction="left-to-right" evidence="13">
        <dbReference type="Rhea" id="RHEA:23501"/>
    </physiologicalReaction>
</comment>
<evidence type="ECO:0000256" key="8">
    <source>
        <dbReference type="ARBA" id="ARBA00038170"/>
    </source>
</evidence>
<dbReference type="GO" id="GO:0070403">
    <property type="term" value="F:NAD+ binding"/>
    <property type="evidence" value="ECO:0007669"/>
    <property type="project" value="InterPro"/>
</dbReference>
<dbReference type="PROSITE" id="PS50305">
    <property type="entry name" value="SIRTUIN"/>
    <property type="match status" value="1"/>
</dbReference>
<name>A0A9P0F8R8_BRAAE</name>
<feature type="binding site" evidence="15">
    <location>
        <position position="244"/>
    </location>
    <ligand>
        <name>Zn(2+)</name>
        <dbReference type="ChEBI" id="CHEBI:29105"/>
    </ligand>
</feature>
<evidence type="ECO:0000256" key="6">
    <source>
        <dbReference type="ARBA" id="ARBA00022833"/>
    </source>
</evidence>
<dbReference type="InterPro" id="IPR026590">
    <property type="entry name" value="Ssirtuin_cat_dom"/>
</dbReference>
<dbReference type="GO" id="GO:0005634">
    <property type="term" value="C:nucleus"/>
    <property type="evidence" value="ECO:0007669"/>
    <property type="project" value="TreeGrafter"/>
</dbReference>
<feature type="binding site" evidence="15">
    <location>
        <position position="214"/>
    </location>
    <ligand>
        <name>Zn(2+)</name>
        <dbReference type="ChEBI" id="CHEBI:29105"/>
    </ligand>
</feature>
<dbReference type="Pfam" id="PF02146">
    <property type="entry name" value="SIR2"/>
    <property type="match status" value="1"/>
</dbReference>
<evidence type="ECO:0000313" key="19">
    <source>
        <dbReference type="Proteomes" id="UP001154078"/>
    </source>
</evidence>
<dbReference type="PANTHER" id="PTHR11085">
    <property type="entry name" value="NAD-DEPENDENT PROTEIN DEACYLASE SIRTUIN-5, MITOCHONDRIAL-RELATED"/>
    <property type="match status" value="1"/>
</dbReference>
<dbReference type="InterPro" id="IPR050134">
    <property type="entry name" value="NAD-dep_sirtuin_deacylases"/>
</dbReference>
<feature type="binding site" evidence="15">
    <location>
        <position position="217"/>
    </location>
    <ligand>
        <name>Zn(2+)</name>
        <dbReference type="ChEBI" id="CHEBI:29105"/>
    </ligand>
</feature>
<feature type="active site" description="Proton acceptor" evidence="15">
    <location>
        <position position="206"/>
    </location>
</feature>
<evidence type="ECO:0000256" key="3">
    <source>
        <dbReference type="ARBA" id="ARBA00022553"/>
    </source>
</evidence>
<dbReference type="GO" id="GO:0000785">
    <property type="term" value="C:chromatin"/>
    <property type="evidence" value="ECO:0007669"/>
    <property type="project" value="TreeGrafter"/>
</dbReference>
<feature type="binding site" evidence="15">
    <location>
        <position position="247"/>
    </location>
    <ligand>
        <name>Zn(2+)</name>
        <dbReference type="ChEBI" id="CHEBI:29105"/>
    </ligand>
</feature>
<feature type="region of interest" description="Disordered" evidence="16">
    <location>
        <begin position="374"/>
        <end position="439"/>
    </location>
</feature>
<evidence type="ECO:0000256" key="7">
    <source>
        <dbReference type="ARBA" id="ARBA00023027"/>
    </source>
</evidence>
<comment type="similarity">
    <text evidence="8">Belongs to the sirtuin family. Class IV subfamily.</text>
</comment>